<comment type="caution">
    <text evidence="10">The sequence shown here is derived from an EMBL/GenBank/DDBJ whole genome shotgun (WGS) entry which is preliminary data.</text>
</comment>
<evidence type="ECO:0000256" key="2">
    <source>
        <dbReference type="ARBA" id="ARBA00022617"/>
    </source>
</evidence>
<evidence type="ECO:0000256" key="3">
    <source>
        <dbReference type="ARBA" id="ARBA00022723"/>
    </source>
</evidence>
<evidence type="ECO:0000313" key="11">
    <source>
        <dbReference type="Proteomes" id="UP000283003"/>
    </source>
</evidence>
<feature type="domain" description="Cytochrome c" evidence="9">
    <location>
        <begin position="94"/>
        <end position="194"/>
    </location>
</feature>
<dbReference type="OrthoDB" id="9805828at2"/>
<evidence type="ECO:0000313" key="10">
    <source>
        <dbReference type="EMBL" id="RVQ66013.1"/>
    </source>
</evidence>
<keyword evidence="4" id="KW-0249">Electron transport</keyword>
<reference evidence="10 11" key="1">
    <citation type="submission" date="2018-12" db="EMBL/GenBank/DDBJ databases">
        <title>Croceicoccus ponticola sp. nov., a lipolytic bacterium isolated from seawater.</title>
        <authorList>
            <person name="Yoon J.-H."/>
        </authorList>
    </citation>
    <scope>NUCLEOTIDE SEQUENCE [LARGE SCALE GENOMIC DNA]</scope>
    <source>
        <strain evidence="10 11">GM-16</strain>
    </source>
</reference>
<keyword evidence="5 6" id="KW-0408">Iron</keyword>
<evidence type="ECO:0000259" key="9">
    <source>
        <dbReference type="PROSITE" id="PS51007"/>
    </source>
</evidence>
<dbReference type="InterPro" id="IPR009056">
    <property type="entry name" value="Cyt_c-like_dom"/>
</dbReference>
<keyword evidence="8" id="KW-0732">Signal</keyword>
<evidence type="ECO:0000256" key="5">
    <source>
        <dbReference type="ARBA" id="ARBA00023004"/>
    </source>
</evidence>
<keyword evidence="11" id="KW-1185">Reference proteome</keyword>
<dbReference type="InterPro" id="IPR002327">
    <property type="entry name" value="Cyt_c_1A/1B"/>
</dbReference>
<accession>A0A437GVU6</accession>
<dbReference type="SUPFAM" id="SSF46626">
    <property type="entry name" value="Cytochrome c"/>
    <property type="match status" value="1"/>
</dbReference>
<dbReference type="GO" id="GO:0009055">
    <property type="term" value="F:electron transfer activity"/>
    <property type="evidence" value="ECO:0007669"/>
    <property type="project" value="InterPro"/>
</dbReference>
<proteinExistence type="predicted"/>
<dbReference type="PROSITE" id="PS51257">
    <property type="entry name" value="PROKAR_LIPOPROTEIN"/>
    <property type="match status" value="1"/>
</dbReference>
<dbReference type="PANTHER" id="PTHR11961">
    <property type="entry name" value="CYTOCHROME C"/>
    <property type="match status" value="1"/>
</dbReference>
<protein>
    <submittedName>
        <fullName evidence="10">C-type cytochrome</fullName>
    </submittedName>
</protein>
<sequence>MRKAPITIVTTLALALAACSGGSEDTAETPATAETAEAAEVVATDATIEATATDPAVEASPEATASAKPTPEPTKEVAKAPEAKPEPTPAKVEVASAEPPASYARCAVCHTANKGGENKLGPNLYGTYGKAAGVHSSFNYSTALKDSGVTWTDQNLHAWLENPRTLIPGNRMSFPGLKDAAKRQEIIDYLKKQR</sequence>
<dbReference type="GO" id="GO:0020037">
    <property type="term" value="F:heme binding"/>
    <property type="evidence" value="ECO:0007669"/>
    <property type="project" value="InterPro"/>
</dbReference>
<dbReference type="InterPro" id="IPR036909">
    <property type="entry name" value="Cyt_c-like_dom_sf"/>
</dbReference>
<dbReference type="EMBL" id="RXOL01000005">
    <property type="protein sequence ID" value="RVQ66013.1"/>
    <property type="molecule type" value="Genomic_DNA"/>
</dbReference>
<dbReference type="AlphaFoldDB" id="A0A437GVU6"/>
<evidence type="ECO:0000256" key="6">
    <source>
        <dbReference type="PROSITE-ProRule" id="PRU00433"/>
    </source>
</evidence>
<evidence type="ECO:0000256" key="4">
    <source>
        <dbReference type="ARBA" id="ARBA00022982"/>
    </source>
</evidence>
<keyword evidence="2 6" id="KW-0349">Heme</keyword>
<dbReference type="PRINTS" id="PR00604">
    <property type="entry name" value="CYTCHRMECIAB"/>
</dbReference>
<feature type="signal peptide" evidence="8">
    <location>
        <begin position="1"/>
        <end position="17"/>
    </location>
</feature>
<name>A0A437GVU6_9SPHN</name>
<dbReference type="GO" id="GO:0046872">
    <property type="term" value="F:metal ion binding"/>
    <property type="evidence" value="ECO:0007669"/>
    <property type="project" value="UniProtKB-KW"/>
</dbReference>
<feature type="compositionally biased region" description="Low complexity" evidence="7">
    <location>
        <begin position="42"/>
        <end position="56"/>
    </location>
</feature>
<keyword evidence="1" id="KW-0813">Transport</keyword>
<dbReference type="Gene3D" id="1.10.760.10">
    <property type="entry name" value="Cytochrome c-like domain"/>
    <property type="match status" value="1"/>
</dbReference>
<feature type="compositionally biased region" description="Basic and acidic residues" evidence="7">
    <location>
        <begin position="73"/>
        <end position="85"/>
    </location>
</feature>
<keyword evidence="3 6" id="KW-0479">Metal-binding</keyword>
<feature type="chain" id="PRO_5019167934" evidence="8">
    <location>
        <begin position="18"/>
        <end position="194"/>
    </location>
</feature>
<organism evidence="10 11">
    <name type="scientific">Croceicoccus ponticola</name>
    <dbReference type="NCBI Taxonomy" id="2217664"/>
    <lineage>
        <taxon>Bacteria</taxon>
        <taxon>Pseudomonadati</taxon>
        <taxon>Pseudomonadota</taxon>
        <taxon>Alphaproteobacteria</taxon>
        <taxon>Sphingomonadales</taxon>
        <taxon>Erythrobacteraceae</taxon>
        <taxon>Croceicoccus</taxon>
    </lineage>
</organism>
<feature type="region of interest" description="Disordered" evidence="7">
    <location>
        <begin position="42"/>
        <end position="96"/>
    </location>
</feature>
<dbReference type="PROSITE" id="PS51007">
    <property type="entry name" value="CYTC"/>
    <property type="match status" value="1"/>
</dbReference>
<dbReference type="Proteomes" id="UP000283003">
    <property type="component" value="Unassembled WGS sequence"/>
</dbReference>
<gene>
    <name evidence="10" type="ORF">EKN06_11710</name>
</gene>
<evidence type="ECO:0000256" key="7">
    <source>
        <dbReference type="SAM" id="MobiDB-lite"/>
    </source>
</evidence>
<evidence type="ECO:0000256" key="1">
    <source>
        <dbReference type="ARBA" id="ARBA00022448"/>
    </source>
</evidence>
<evidence type="ECO:0000256" key="8">
    <source>
        <dbReference type="SAM" id="SignalP"/>
    </source>
</evidence>